<dbReference type="InterPro" id="IPR020103">
    <property type="entry name" value="PsdUridine_synth_cat_dom_sf"/>
</dbReference>
<dbReference type="AlphaFoldDB" id="A0A024W9K3"/>
<organism evidence="5 6">
    <name type="scientific">Plasmodium falciparum Tanzania</name>
    <name type="common">2000708</name>
    <dbReference type="NCBI Taxonomy" id="1036725"/>
    <lineage>
        <taxon>Eukaryota</taxon>
        <taxon>Sar</taxon>
        <taxon>Alveolata</taxon>
        <taxon>Apicomplexa</taxon>
        <taxon>Aconoidasida</taxon>
        <taxon>Haemosporida</taxon>
        <taxon>Plasmodiidae</taxon>
        <taxon>Plasmodium</taxon>
        <taxon>Plasmodium (Laverania)</taxon>
    </lineage>
</organism>
<evidence type="ECO:0000313" key="6">
    <source>
        <dbReference type="Proteomes" id="UP000030708"/>
    </source>
</evidence>
<dbReference type="GO" id="GO:0003723">
    <property type="term" value="F:RNA binding"/>
    <property type="evidence" value="ECO:0007669"/>
    <property type="project" value="InterPro"/>
</dbReference>
<dbReference type="OrthoDB" id="25767at2759"/>
<dbReference type="Proteomes" id="UP000030708">
    <property type="component" value="Unassembled WGS sequence"/>
</dbReference>
<dbReference type="GO" id="GO:1990481">
    <property type="term" value="P:mRNA pseudouridine synthesis"/>
    <property type="evidence" value="ECO:0007669"/>
    <property type="project" value="TreeGrafter"/>
</dbReference>
<evidence type="ECO:0000256" key="1">
    <source>
        <dbReference type="ARBA" id="ARBA00009375"/>
    </source>
</evidence>
<sequence>MLRGCSYIPYIYKCMNIRTLSRFYDHIKQKSYIDLINFSKGLYLCLSNTSPKNDKLLIKFSTVLFRNISKRKLHNKDKKDLCLLMLLFIKCKKKCKTFIYEKDVMNYIKDAIEKNLDKLDEDDLSTVLTFLSCIKHSYKLYSERYIRNEKSTDVITKQIIKRSNDYLDNFKQIKNLCILYSFLCRENITIELHNKILDKIFKNIKKCKDTDITNLIYNFYYINNFFFKTLINKICQHYHMYNEMNNTLFLYPQCEHNKKKEGSAYQKDNDNTVENKLLENLYKLELIDNYDTPLSRVSRTDKGVSARINGINLRLNIKYENVPIFEIEKKYVKELKKKLKNIHIHDIKHIGEHDFSNCCKKGKNVTSYRRTVLKFDIRNIDKHFYYFKIKGISFLYNQIRHMVAILFLVGKGLLDNNDVNNILNNTSTKRKNYHIADENGLLLYSFKFNDYKYNNHVNNKIFLNVMNKYIQSTMLLVSLCHPLKLENKNEDFFENLDDEDIKNDVIHNNMIKEINKK</sequence>
<dbReference type="GO" id="GO:0005737">
    <property type="term" value="C:cytoplasm"/>
    <property type="evidence" value="ECO:0007669"/>
    <property type="project" value="TreeGrafter"/>
</dbReference>
<evidence type="ECO:0000313" key="5">
    <source>
        <dbReference type="EMBL" id="ETW36861.1"/>
    </source>
</evidence>
<evidence type="ECO:0000256" key="2">
    <source>
        <dbReference type="ARBA" id="ARBA00022694"/>
    </source>
</evidence>
<dbReference type="GO" id="GO:0009982">
    <property type="term" value="F:pseudouridine synthase activity"/>
    <property type="evidence" value="ECO:0007669"/>
    <property type="project" value="InterPro"/>
</dbReference>
<dbReference type="GO" id="GO:0005634">
    <property type="term" value="C:nucleus"/>
    <property type="evidence" value="ECO:0007669"/>
    <property type="project" value="TreeGrafter"/>
</dbReference>
<dbReference type="PANTHER" id="PTHR11142">
    <property type="entry name" value="PSEUDOURIDYLATE SYNTHASE"/>
    <property type="match status" value="1"/>
</dbReference>
<keyword evidence="2" id="KW-0819">tRNA processing</keyword>
<name>A0A024W9K3_PLAFA</name>
<dbReference type="Pfam" id="PF01416">
    <property type="entry name" value="PseudoU_synth_1"/>
    <property type="match status" value="1"/>
</dbReference>
<evidence type="ECO:0000259" key="4">
    <source>
        <dbReference type="Pfam" id="PF01416"/>
    </source>
</evidence>
<dbReference type="Gene3D" id="3.30.70.660">
    <property type="entry name" value="Pseudouridine synthase I, catalytic domain, C-terminal subdomain"/>
    <property type="match status" value="1"/>
</dbReference>
<keyword evidence="3" id="KW-0413">Isomerase</keyword>
<dbReference type="SUPFAM" id="SSF55120">
    <property type="entry name" value="Pseudouridine synthase"/>
    <property type="match status" value="1"/>
</dbReference>
<reference evidence="5 6" key="2">
    <citation type="submission" date="2013-02" db="EMBL/GenBank/DDBJ databases">
        <title>The Genome Sequence of Plasmodium falciparum Tanzania (2000708).</title>
        <authorList>
            <consortium name="The Broad Institute Genome Sequencing Platform"/>
            <consortium name="The Broad Institute Genome Sequencing Center for Infectious Disease"/>
            <person name="Neafsey D."/>
            <person name="Cheeseman I."/>
            <person name="Volkman S."/>
            <person name="Adams J."/>
            <person name="Walker B."/>
            <person name="Young S.K."/>
            <person name="Zeng Q."/>
            <person name="Gargeya S."/>
            <person name="Fitzgerald M."/>
            <person name="Haas B."/>
            <person name="Abouelleil A."/>
            <person name="Alvarado L."/>
            <person name="Arachchi H.M."/>
            <person name="Berlin A.M."/>
            <person name="Chapman S.B."/>
            <person name="Dewar J."/>
            <person name="Goldberg J."/>
            <person name="Griggs A."/>
            <person name="Gujja S."/>
            <person name="Hansen M."/>
            <person name="Howarth C."/>
            <person name="Imamovic A."/>
            <person name="Larimer J."/>
            <person name="McCowan C."/>
            <person name="Murphy C."/>
            <person name="Neiman D."/>
            <person name="Pearson M."/>
            <person name="Priest M."/>
            <person name="Roberts A."/>
            <person name="Saif S."/>
            <person name="Shea T."/>
            <person name="Sisk P."/>
            <person name="Sykes S."/>
            <person name="Wortman J."/>
            <person name="Nusbaum C."/>
            <person name="Birren B."/>
        </authorList>
    </citation>
    <scope>NUCLEOTIDE SEQUENCE [LARGE SCALE GENOMIC DNA]</scope>
    <source>
        <strain evidence="6">Tanzania (2000708)</strain>
    </source>
</reference>
<protein>
    <submittedName>
        <fullName evidence="5">tRNA pseudouridine(38-40) synthase</fullName>
    </submittedName>
</protein>
<dbReference type="GO" id="GO:0031119">
    <property type="term" value="P:tRNA pseudouridine synthesis"/>
    <property type="evidence" value="ECO:0007669"/>
    <property type="project" value="TreeGrafter"/>
</dbReference>
<dbReference type="InterPro" id="IPR020097">
    <property type="entry name" value="PsdUridine_synth_TruA_a/b_dom"/>
</dbReference>
<accession>A0A024W9K3</accession>
<dbReference type="InterPro" id="IPR001406">
    <property type="entry name" value="PsdUridine_synth_TruA"/>
</dbReference>
<dbReference type="InterPro" id="IPR020095">
    <property type="entry name" value="PsdUridine_synth_TruA_C"/>
</dbReference>
<dbReference type="PANTHER" id="PTHR11142:SF5">
    <property type="entry name" value="TRNA PSEUDOURIDINE(38_39) SYNTHASE"/>
    <property type="match status" value="1"/>
</dbReference>
<dbReference type="EMBL" id="KI926398">
    <property type="protein sequence ID" value="ETW36861.1"/>
    <property type="molecule type" value="Genomic_DNA"/>
</dbReference>
<comment type="similarity">
    <text evidence="1">Belongs to the tRNA pseudouridine synthase TruA family.</text>
</comment>
<evidence type="ECO:0000256" key="3">
    <source>
        <dbReference type="ARBA" id="ARBA00023235"/>
    </source>
</evidence>
<proteinExistence type="inferred from homology"/>
<reference evidence="5 6" key="1">
    <citation type="submission" date="2013-02" db="EMBL/GenBank/DDBJ databases">
        <title>The Genome Annotation of Plasmodium falciparum Tanzania (2000708).</title>
        <authorList>
            <consortium name="The Broad Institute Genome Sequencing Platform"/>
            <consortium name="The Broad Institute Genome Sequencing Center for Infectious Disease"/>
            <person name="Neafsey D."/>
            <person name="Hoffman S."/>
            <person name="Volkman S."/>
            <person name="Rosenthal P."/>
            <person name="Walker B."/>
            <person name="Young S.K."/>
            <person name="Zeng Q."/>
            <person name="Gargeya S."/>
            <person name="Fitzgerald M."/>
            <person name="Haas B."/>
            <person name="Abouelleil A."/>
            <person name="Allen A.W."/>
            <person name="Alvarado L."/>
            <person name="Arachchi H.M."/>
            <person name="Berlin A.M."/>
            <person name="Chapman S.B."/>
            <person name="Gainer-Dewar J."/>
            <person name="Goldberg J."/>
            <person name="Griggs A."/>
            <person name="Gujja S."/>
            <person name="Hansen M."/>
            <person name="Howarth C."/>
            <person name="Imamovic A."/>
            <person name="Ireland A."/>
            <person name="Larimer J."/>
            <person name="McCowan C."/>
            <person name="Murphy C."/>
            <person name="Pearson M."/>
            <person name="Poon T.W."/>
            <person name="Priest M."/>
            <person name="Roberts A."/>
            <person name="Saif S."/>
            <person name="Shea T."/>
            <person name="Sisk P."/>
            <person name="Sykes S."/>
            <person name="Wortman J."/>
            <person name="Nusbaum C."/>
            <person name="Birren B."/>
        </authorList>
    </citation>
    <scope>NUCLEOTIDE SEQUENCE [LARGE SCALE GENOMIC DNA]</scope>
    <source>
        <strain evidence="6">Tanzania (2000708)</strain>
    </source>
</reference>
<gene>
    <name evidence="5" type="ORF">PFTANZ_02444</name>
</gene>
<feature type="domain" description="Pseudouridine synthase I TruA alpha/beta" evidence="4">
    <location>
        <begin position="350"/>
        <end position="449"/>
    </location>
</feature>